<keyword evidence="2" id="KW-0695">RNA-directed DNA polymerase</keyword>
<accession>A0A699REV2</accession>
<comment type="caution">
    <text evidence="2">The sequence shown here is derived from an EMBL/GenBank/DDBJ whole genome shotgun (WGS) entry which is preliminary data.</text>
</comment>
<feature type="compositionally biased region" description="Polar residues" evidence="1">
    <location>
        <begin position="72"/>
        <end position="83"/>
    </location>
</feature>
<feature type="region of interest" description="Disordered" evidence="1">
    <location>
        <begin position="53"/>
        <end position="87"/>
    </location>
</feature>
<proteinExistence type="predicted"/>
<dbReference type="GO" id="GO:0003964">
    <property type="term" value="F:RNA-directed DNA polymerase activity"/>
    <property type="evidence" value="ECO:0007669"/>
    <property type="project" value="UniProtKB-KW"/>
</dbReference>
<dbReference type="EMBL" id="BKCJ011097664">
    <property type="protein sequence ID" value="GFC85010.1"/>
    <property type="molecule type" value="Genomic_DNA"/>
</dbReference>
<gene>
    <name evidence="2" type="ORF">Tci_856980</name>
</gene>
<evidence type="ECO:0000313" key="2">
    <source>
        <dbReference type="EMBL" id="GFC85010.1"/>
    </source>
</evidence>
<feature type="compositionally biased region" description="Acidic residues" evidence="1">
    <location>
        <begin position="54"/>
        <end position="67"/>
    </location>
</feature>
<protein>
    <submittedName>
        <fullName evidence="2">RNA-directed DNA polymerase, eukaryota</fullName>
    </submittedName>
</protein>
<keyword evidence="2" id="KW-0808">Transferase</keyword>
<sequence>DDSCVVKRDLSKYAMGKVKDVNSIPNLRTLLMDEGFSDVKLMYLGAHSLFSEEVSGDDSESDVEEVSETIFGDNSTSPNNNSDEMGFTPQVSEIRKENDQGAVEFPSLVNAKVINNSQEVYQEINRESVDPNVVKEGGSV</sequence>
<name>A0A699REV2_TANCI</name>
<feature type="non-terminal residue" evidence="2">
    <location>
        <position position="140"/>
    </location>
</feature>
<dbReference type="AlphaFoldDB" id="A0A699REV2"/>
<feature type="non-terminal residue" evidence="2">
    <location>
        <position position="1"/>
    </location>
</feature>
<reference evidence="2" key="1">
    <citation type="journal article" date="2019" name="Sci. Rep.">
        <title>Draft genome of Tanacetum cinerariifolium, the natural source of mosquito coil.</title>
        <authorList>
            <person name="Yamashiro T."/>
            <person name="Shiraishi A."/>
            <person name="Satake H."/>
            <person name="Nakayama K."/>
        </authorList>
    </citation>
    <scope>NUCLEOTIDE SEQUENCE</scope>
</reference>
<evidence type="ECO:0000256" key="1">
    <source>
        <dbReference type="SAM" id="MobiDB-lite"/>
    </source>
</evidence>
<organism evidence="2">
    <name type="scientific">Tanacetum cinerariifolium</name>
    <name type="common">Dalmatian daisy</name>
    <name type="synonym">Chrysanthemum cinerariifolium</name>
    <dbReference type="NCBI Taxonomy" id="118510"/>
    <lineage>
        <taxon>Eukaryota</taxon>
        <taxon>Viridiplantae</taxon>
        <taxon>Streptophyta</taxon>
        <taxon>Embryophyta</taxon>
        <taxon>Tracheophyta</taxon>
        <taxon>Spermatophyta</taxon>
        <taxon>Magnoliopsida</taxon>
        <taxon>eudicotyledons</taxon>
        <taxon>Gunneridae</taxon>
        <taxon>Pentapetalae</taxon>
        <taxon>asterids</taxon>
        <taxon>campanulids</taxon>
        <taxon>Asterales</taxon>
        <taxon>Asteraceae</taxon>
        <taxon>Asteroideae</taxon>
        <taxon>Anthemideae</taxon>
        <taxon>Anthemidinae</taxon>
        <taxon>Tanacetum</taxon>
    </lineage>
</organism>
<keyword evidence="2" id="KW-0548">Nucleotidyltransferase</keyword>